<protein>
    <submittedName>
        <fullName evidence="1">Uncharacterized protein</fullName>
    </submittedName>
</protein>
<organism evidence="1 2">
    <name type="scientific">Candidatus Akkermansia intestinigallinarum</name>
    <dbReference type="NCBI Taxonomy" id="2838431"/>
    <lineage>
        <taxon>Bacteria</taxon>
        <taxon>Pseudomonadati</taxon>
        <taxon>Verrucomicrobiota</taxon>
        <taxon>Verrucomicrobiia</taxon>
        <taxon>Verrucomicrobiales</taxon>
        <taxon>Akkermansiaceae</taxon>
        <taxon>Akkermansia</taxon>
    </lineage>
</organism>
<accession>A0A9D1VC58</accession>
<feature type="non-terminal residue" evidence="1">
    <location>
        <position position="1"/>
    </location>
</feature>
<name>A0A9D1VC58_9BACT</name>
<reference evidence="1" key="1">
    <citation type="journal article" date="2021" name="PeerJ">
        <title>Extensive microbial diversity within the chicken gut microbiome revealed by metagenomics and culture.</title>
        <authorList>
            <person name="Gilroy R."/>
            <person name="Ravi A."/>
            <person name="Getino M."/>
            <person name="Pursley I."/>
            <person name="Horton D.L."/>
            <person name="Alikhan N.F."/>
            <person name="Baker D."/>
            <person name="Gharbi K."/>
            <person name="Hall N."/>
            <person name="Watson M."/>
            <person name="Adriaenssens E.M."/>
            <person name="Foster-Nyarko E."/>
            <person name="Jarju S."/>
            <person name="Secka A."/>
            <person name="Antonio M."/>
            <person name="Oren A."/>
            <person name="Chaudhuri R.R."/>
            <person name="La Ragione R."/>
            <person name="Hildebrand F."/>
            <person name="Pallen M.J."/>
        </authorList>
    </citation>
    <scope>NUCLEOTIDE SEQUENCE</scope>
    <source>
        <strain evidence="1">14975</strain>
    </source>
</reference>
<gene>
    <name evidence="1" type="ORF">H9862_07265</name>
</gene>
<evidence type="ECO:0000313" key="2">
    <source>
        <dbReference type="Proteomes" id="UP000823964"/>
    </source>
</evidence>
<dbReference type="Proteomes" id="UP000823964">
    <property type="component" value="Unassembled WGS sequence"/>
</dbReference>
<evidence type="ECO:0000313" key="1">
    <source>
        <dbReference type="EMBL" id="HIX20383.1"/>
    </source>
</evidence>
<dbReference type="EMBL" id="DXFQ01000135">
    <property type="protein sequence ID" value="HIX20383.1"/>
    <property type="molecule type" value="Genomic_DNA"/>
</dbReference>
<comment type="caution">
    <text evidence="1">The sequence shown here is derived from an EMBL/GenBank/DDBJ whole genome shotgun (WGS) entry which is preliminary data.</text>
</comment>
<sequence length="364" mass="42890">LQMGRQRARELLFYKLKSPICMQTCNLCSDYSYIGIEFRDASWEVVSRCCIFPPDAAFGGEPEGWENAFGEFVRKERLILFWRMDEPEVEYASAPAQRPRLHTLLASFSQLCNRYAERTDGAIIHVLRRKQRSPRRGSDWPSINYQLLHSGFNFADFAFQLEEHLDDGFEASLPPALPPLSKEFCQLAKREWMKQVAERVKYLLETIKDARSYEMLKPMLDEWLRYAGQLDSRCLNWNVDVERFQFLPWYAEVLRRMPRLNPRGLCVIPLLSIRRFALLDYRPEEGRRFCYEALDLYGRIPSGKLHRVDTGDNALPYDAVKHLHLLPVYCDKKSRNLVIAGVKMCVFYEEDWMGKDYQWDKPIE</sequence>
<reference evidence="1" key="2">
    <citation type="submission" date="2021-04" db="EMBL/GenBank/DDBJ databases">
        <authorList>
            <person name="Gilroy R."/>
        </authorList>
    </citation>
    <scope>NUCLEOTIDE SEQUENCE</scope>
    <source>
        <strain evidence="1">14975</strain>
    </source>
</reference>
<dbReference type="AlphaFoldDB" id="A0A9D1VC58"/>
<proteinExistence type="predicted"/>